<dbReference type="GO" id="GO:0005737">
    <property type="term" value="C:cytoplasm"/>
    <property type="evidence" value="ECO:0007669"/>
    <property type="project" value="TreeGrafter"/>
</dbReference>
<dbReference type="PANTHER" id="PTHR21621">
    <property type="entry name" value="RIBOSOMAL PROTEIN S6 MODIFICATION PROTEIN"/>
    <property type="match status" value="1"/>
</dbReference>
<reference evidence="2 3" key="1">
    <citation type="submission" date="2014-02" db="EMBL/GenBank/DDBJ databases">
        <authorList>
            <person name="Sears C."/>
            <person name="Carroll K."/>
            <person name="Sack B.R."/>
            <person name="Qadri F."/>
            <person name="Myers L.L."/>
            <person name="Chung G.-T."/>
            <person name="Escheverria P."/>
            <person name="Fraser C.M."/>
            <person name="Sadzewicz L."/>
            <person name="Shefchek K.A."/>
            <person name="Tallon L."/>
            <person name="Das S.P."/>
            <person name="Daugherty S."/>
            <person name="Mongodin E.F."/>
        </authorList>
    </citation>
    <scope>NUCLEOTIDE SEQUENCE [LARGE SCALE GENOMIC DNA]</scope>
    <source>
        <strain evidence="3">3988T(B)14</strain>
    </source>
</reference>
<dbReference type="GO" id="GO:0009432">
    <property type="term" value="P:SOS response"/>
    <property type="evidence" value="ECO:0007669"/>
    <property type="project" value="TreeGrafter"/>
</dbReference>
<dbReference type="PATRIC" id="fig|1339315.3.peg.248"/>
<dbReference type="InterPro" id="IPR013651">
    <property type="entry name" value="ATP-grasp_RimK-type"/>
</dbReference>
<dbReference type="AlphaFoldDB" id="A0A015T2R8"/>
<dbReference type="Proteomes" id="UP000020529">
    <property type="component" value="Unassembled WGS sequence"/>
</dbReference>
<accession>A0A015T2R8</accession>
<feature type="domain" description="ATP-grasp fold RimK-type" evidence="1">
    <location>
        <begin position="209"/>
        <end position="297"/>
    </location>
</feature>
<organism evidence="2 3">
    <name type="scientific">Bacteroides fragilis str. 3988T(B)14</name>
    <dbReference type="NCBI Taxonomy" id="1339315"/>
    <lineage>
        <taxon>Bacteria</taxon>
        <taxon>Pseudomonadati</taxon>
        <taxon>Bacteroidota</taxon>
        <taxon>Bacteroidia</taxon>
        <taxon>Bacteroidales</taxon>
        <taxon>Bacteroidaceae</taxon>
        <taxon>Bacteroides</taxon>
    </lineage>
</organism>
<evidence type="ECO:0000313" key="2">
    <source>
        <dbReference type="EMBL" id="EXY76822.1"/>
    </source>
</evidence>
<protein>
    <submittedName>
        <fullName evidence="2">RimK-like ATP-grasp domain protein</fullName>
    </submittedName>
</protein>
<comment type="caution">
    <text evidence="2">The sequence shown here is derived from an EMBL/GenBank/DDBJ whole genome shotgun (WGS) entry which is preliminary data.</text>
</comment>
<dbReference type="Gene3D" id="3.30.470.20">
    <property type="entry name" value="ATP-grasp fold, B domain"/>
    <property type="match status" value="1"/>
</dbReference>
<dbReference type="RefSeq" id="WP_022347953.1">
    <property type="nucleotide sequence ID" value="NZ_JGCY01000090.1"/>
</dbReference>
<dbReference type="Pfam" id="PF08443">
    <property type="entry name" value="RimK"/>
    <property type="match status" value="1"/>
</dbReference>
<dbReference type="EMBL" id="JGCY01000090">
    <property type="protein sequence ID" value="EXY76822.1"/>
    <property type="molecule type" value="Genomic_DNA"/>
</dbReference>
<proteinExistence type="predicted"/>
<gene>
    <name evidence="2" type="ORF">M124_4281</name>
</gene>
<evidence type="ECO:0000259" key="1">
    <source>
        <dbReference type="Pfam" id="PF08443"/>
    </source>
</evidence>
<sequence length="335" mass="39118">MKIAFHHRPGSFSDRWIEYCKDNQIAYKLVNAYDSDIIQQVADCDAFMWHHSHVDYRDTLFAKQLLYSLQLSGKKVFPDFMTGWHFDDKVGQKYLFEAIKAPLVQSYVFYTKEEALEWAKSTIFPKVFKLRGGAGAANVKLIRTKRDAIRLIHKAFGKGFQQFDRWGYFRERYRRWRTGEDSFVGVVKGLARLVISTEFSKFHSPEKGYIYIQDFVPNNDTDTRIVVVGDKIIGERRGVREGDFRASGSHILLPDYKSVDIRCVDIAYKISKRMNLQIGVFDFIHNDKNEPLIVEVSYGTDPDYTECEGYWNPKLEFTSCRIDLPCLIMLNFLKQ</sequence>
<dbReference type="GO" id="GO:0018169">
    <property type="term" value="F:ribosomal S6-glutamic acid ligase activity"/>
    <property type="evidence" value="ECO:0007669"/>
    <property type="project" value="TreeGrafter"/>
</dbReference>
<dbReference type="SUPFAM" id="SSF56059">
    <property type="entry name" value="Glutathione synthetase ATP-binding domain-like"/>
    <property type="match status" value="1"/>
</dbReference>
<evidence type="ECO:0000313" key="3">
    <source>
        <dbReference type="Proteomes" id="UP000020529"/>
    </source>
</evidence>
<dbReference type="PANTHER" id="PTHR21621:SF0">
    <property type="entry name" value="BETA-CITRYLGLUTAMATE SYNTHASE B-RELATED"/>
    <property type="match status" value="1"/>
</dbReference>
<name>A0A015T2R8_BACFG</name>